<reference evidence="1 2" key="1">
    <citation type="submission" date="2019-05" db="EMBL/GenBank/DDBJ databases">
        <title>Emergence of the Ug99 lineage of the wheat stem rust pathogen through somatic hybridization.</title>
        <authorList>
            <person name="Li F."/>
            <person name="Upadhyaya N.M."/>
            <person name="Sperschneider J."/>
            <person name="Matny O."/>
            <person name="Nguyen-Phuc H."/>
            <person name="Mago R."/>
            <person name="Raley C."/>
            <person name="Miller M.E."/>
            <person name="Silverstein K.A.T."/>
            <person name="Henningsen E."/>
            <person name="Hirsch C.D."/>
            <person name="Visser B."/>
            <person name="Pretorius Z.A."/>
            <person name="Steffenson B.J."/>
            <person name="Schwessinger B."/>
            <person name="Dodds P.N."/>
            <person name="Figueroa M."/>
        </authorList>
    </citation>
    <scope>NUCLEOTIDE SEQUENCE [LARGE SCALE GENOMIC DNA]</scope>
    <source>
        <strain evidence="1 2">Ug99</strain>
    </source>
</reference>
<dbReference type="AlphaFoldDB" id="A0A5B0NWA1"/>
<gene>
    <name evidence="1" type="ORF">PGTUg99_024844</name>
</gene>
<name>A0A5B0NWA1_PUCGR</name>
<comment type="caution">
    <text evidence="1">The sequence shown here is derived from an EMBL/GenBank/DDBJ whole genome shotgun (WGS) entry which is preliminary data.</text>
</comment>
<evidence type="ECO:0000313" key="1">
    <source>
        <dbReference type="EMBL" id="KAA1093521.1"/>
    </source>
</evidence>
<proteinExistence type="predicted"/>
<sequence length="67" mass="7800">MSSLVMHPVQESELVTKTDERRTFSQSRASQIDKSLFKRVIFKKFVVHSCSNFKSHRNKVGDWSVIT</sequence>
<evidence type="ECO:0000313" key="2">
    <source>
        <dbReference type="Proteomes" id="UP000325313"/>
    </source>
</evidence>
<dbReference type="EMBL" id="VDEP01000374">
    <property type="protein sequence ID" value="KAA1093521.1"/>
    <property type="molecule type" value="Genomic_DNA"/>
</dbReference>
<dbReference type="Proteomes" id="UP000325313">
    <property type="component" value="Unassembled WGS sequence"/>
</dbReference>
<organism evidence="1 2">
    <name type="scientific">Puccinia graminis f. sp. tritici</name>
    <dbReference type="NCBI Taxonomy" id="56615"/>
    <lineage>
        <taxon>Eukaryota</taxon>
        <taxon>Fungi</taxon>
        <taxon>Dikarya</taxon>
        <taxon>Basidiomycota</taxon>
        <taxon>Pucciniomycotina</taxon>
        <taxon>Pucciniomycetes</taxon>
        <taxon>Pucciniales</taxon>
        <taxon>Pucciniaceae</taxon>
        <taxon>Puccinia</taxon>
    </lineage>
</organism>
<protein>
    <submittedName>
        <fullName evidence="1">Uncharacterized protein</fullName>
    </submittedName>
</protein>
<accession>A0A5B0NWA1</accession>